<keyword evidence="5 6" id="KW-0411">Iron-sulfur</keyword>
<comment type="caution">
    <text evidence="8">The sequence shown here is derived from an EMBL/GenBank/DDBJ whole genome shotgun (WGS) entry which is preliminary data.</text>
</comment>
<dbReference type="PRINTS" id="PR00352">
    <property type="entry name" value="3FE4SFRDOXIN"/>
</dbReference>
<dbReference type="GO" id="GO:0005506">
    <property type="term" value="F:iron ion binding"/>
    <property type="evidence" value="ECO:0007669"/>
    <property type="project" value="UniProtKB-UniRule"/>
</dbReference>
<dbReference type="InterPro" id="IPR017896">
    <property type="entry name" value="4Fe4S_Fe-S-bd"/>
</dbReference>
<dbReference type="SUPFAM" id="SSF54862">
    <property type="entry name" value="4Fe-4S ferredoxins"/>
    <property type="match status" value="1"/>
</dbReference>
<reference evidence="8 9" key="1">
    <citation type="submission" date="2018-06" db="EMBL/GenBank/DDBJ databases">
        <title>Extensive metabolic versatility and redundancy in microbially diverse, dynamic hydrothermal sediments.</title>
        <authorList>
            <person name="Dombrowski N."/>
            <person name="Teske A."/>
            <person name="Baker B.J."/>
        </authorList>
    </citation>
    <scope>NUCLEOTIDE SEQUENCE [LARGE SCALE GENOMIC DNA]</scope>
    <source>
        <strain evidence="8">B35_G9</strain>
    </source>
</reference>
<protein>
    <recommendedName>
        <fullName evidence="6">Ferredoxin</fullName>
    </recommendedName>
</protein>
<evidence type="ECO:0000256" key="6">
    <source>
        <dbReference type="RuleBase" id="RU368020"/>
    </source>
</evidence>
<evidence type="ECO:0000256" key="1">
    <source>
        <dbReference type="ARBA" id="ARBA00022448"/>
    </source>
</evidence>
<dbReference type="InterPro" id="IPR051269">
    <property type="entry name" value="Fe-S_cluster_ET"/>
</dbReference>
<dbReference type="EMBL" id="QNBC01000103">
    <property type="protein sequence ID" value="RKX65210.1"/>
    <property type="molecule type" value="Genomic_DNA"/>
</dbReference>
<evidence type="ECO:0000256" key="3">
    <source>
        <dbReference type="ARBA" id="ARBA00022982"/>
    </source>
</evidence>
<evidence type="ECO:0000256" key="4">
    <source>
        <dbReference type="ARBA" id="ARBA00023004"/>
    </source>
</evidence>
<dbReference type="PANTHER" id="PTHR36923:SF3">
    <property type="entry name" value="FERREDOXIN"/>
    <property type="match status" value="1"/>
</dbReference>
<evidence type="ECO:0000256" key="5">
    <source>
        <dbReference type="ARBA" id="ARBA00023014"/>
    </source>
</evidence>
<evidence type="ECO:0000313" key="8">
    <source>
        <dbReference type="EMBL" id="RKX65210.1"/>
    </source>
</evidence>
<feature type="domain" description="4Fe-4S ferredoxin-type" evidence="7">
    <location>
        <begin position="1"/>
        <end position="29"/>
    </location>
</feature>
<gene>
    <name evidence="8" type="ORF">DRP44_06790</name>
</gene>
<dbReference type="Gene3D" id="3.30.70.20">
    <property type="match status" value="1"/>
</dbReference>
<dbReference type="PANTHER" id="PTHR36923">
    <property type="entry name" value="FERREDOXIN"/>
    <property type="match status" value="1"/>
</dbReference>
<dbReference type="GO" id="GO:0009055">
    <property type="term" value="F:electron transfer activity"/>
    <property type="evidence" value="ECO:0007669"/>
    <property type="project" value="UniProtKB-UniRule"/>
</dbReference>
<keyword evidence="2 6" id="KW-0479">Metal-binding</keyword>
<comment type="function">
    <text evidence="6">Ferredoxins are iron-sulfur proteins that transfer electrons in a wide variety of metabolic reactions.</text>
</comment>
<sequence>MTVRIERDTCIGCGVCASTCPDVFELDDEGKAVVISDDYSSCDVKDVAESCPVGAIIVED</sequence>
<dbReference type="PROSITE" id="PS00198">
    <property type="entry name" value="4FE4S_FER_1"/>
    <property type="match status" value="1"/>
</dbReference>
<accession>A0A660S638</accession>
<organism evidence="8 9">
    <name type="scientific">candidate division TA06 bacterium</name>
    <dbReference type="NCBI Taxonomy" id="2250710"/>
    <lineage>
        <taxon>Bacteria</taxon>
        <taxon>Bacteria division TA06</taxon>
    </lineage>
</organism>
<proteinExistence type="predicted"/>
<dbReference type="PROSITE" id="PS51379">
    <property type="entry name" value="4FE4S_FER_2"/>
    <property type="match status" value="1"/>
</dbReference>
<dbReference type="Proteomes" id="UP000282321">
    <property type="component" value="Unassembled WGS sequence"/>
</dbReference>
<dbReference type="AlphaFoldDB" id="A0A660S638"/>
<keyword evidence="1 6" id="KW-0813">Transport</keyword>
<dbReference type="GO" id="GO:0051536">
    <property type="term" value="F:iron-sulfur cluster binding"/>
    <property type="evidence" value="ECO:0007669"/>
    <property type="project" value="UniProtKB-KW"/>
</dbReference>
<evidence type="ECO:0000259" key="7">
    <source>
        <dbReference type="PROSITE" id="PS51379"/>
    </source>
</evidence>
<evidence type="ECO:0000313" key="9">
    <source>
        <dbReference type="Proteomes" id="UP000282321"/>
    </source>
</evidence>
<dbReference type="InterPro" id="IPR017900">
    <property type="entry name" value="4Fe4S_Fe_S_CS"/>
</dbReference>
<dbReference type="Pfam" id="PF13370">
    <property type="entry name" value="Fer4_13"/>
    <property type="match status" value="1"/>
</dbReference>
<evidence type="ECO:0000256" key="2">
    <source>
        <dbReference type="ARBA" id="ARBA00022723"/>
    </source>
</evidence>
<dbReference type="InterPro" id="IPR001080">
    <property type="entry name" value="3Fe4S_ferredoxin"/>
</dbReference>
<keyword evidence="3 6" id="KW-0249">Electron transport</keyword>
<name>A0A660S638_UNCT6</name>
<keyword evidence="4 6" id="KW-0408">Iron</keyword>